<dbReference type="GO" id="GO:0018578">
    <property type="term" value="F:protocatechuate 3,4-dioxygenase activity"/>
    <property type="evidence" value="ECO:0007669"/>
    <property type="project" value="InterPro"/>
</dbReference>
<evidence type="ECO:0000256" key="3">
    <source>
        <dbReference type="ARBA" id="ARBA00023002"/>
    </source>
</evidence>
<dbReference type="PANTHER" id="PTHR33711:SF9">
    <property type="entry name" value="PROTOCATECHUATE 3,4-DIOXYGENASE ALPHA CHAIN"/>
    <property type="match status" value="1"/>
</dbReference>
<keyword evidence="3" id="KW-0560">Oxidoreductase</keyword>
<organism evidence="5 6">
    <name type="scientific">Aeoliella straminimaris</name>
    <dbReference type="NCBI Taxonomy" id="2954799"/>
    <lineage>
        <taxon>Bacteria</taxon>
        <taxon>Pseudomonadati</taxon>
        <taxon>Planctomycetota</taxon>
        <taxon>Planctomycetia</taxon>
        <taxon>Pirellulales</taxon>
        <taxon>Lacipirellulaceae</taxon>
        <taxon>Aeoliella</taxon>
    </lineage>
</organism>
<dbReference type="Gene3D" id="2.60.130.10">
    <property type="entry name" value="Aromatic compound dioxygenase"/>
    <property type="match status" value="1"/>
</dbReference>
<gene>
    <name evidence="5" type="ORF">NG895_29470</name>
</gene>
<dbReference type="GO" id="GO:0008199">
    <property type="term" value="F:ferric iron binding"/>
    <property type="evidence" value="ECO:0007669"/>
    <property type="project" value="InterPro"/>
</dbReference>
<evidence type="ECO:0000313" key="6">
    <source>
        <dbReference type="Proteomes" id="UP001155241"/>
    </source>
</evidence>
<dbReference type="PANTHER" id="PTHR33711">
    <property type="entry name" value="DIOXYGENASE, PUTATIVE (AFU_ORTHOLOGUE AFUA_2G02910)-RELATED"/>
    <property type="match status" value="1"/>
</dbReference>
<dbReference type="InterPro" id="IPR006311">
    <property type="entry name" value="TAT_signal"/>
</dbReference>
<dbReference type="CDD" id="cd03459">
    <property type="entry name" value="3_4-PCD"/>
    <property type="match status" value="1"/>
</dbReference>
<dbReference type="Pfam" id="PF00775">
    <property type="entry name" value="Dioxygenase_C"/>
    <property type="match status" value="1"/>
</dbReference>
<accession>A0A9X2FGY3</accession>
<dbReference type="PROSITE" id="PS00083">
    <property type="entry name" value="INTRADIOL_DIOXYGENAS"/>
    <property type="match status" value="1"/>
</dbReference>
<dbReference type="SUPFAM" id="SSF49482">
    <property type="entry name" value="Aromatic compound dioxygenase"/>
    <property type="match status" value="1"/>
</dbReference>
<comment type="caution">
    <text evidence="5">The sequence shown here is derived from an EMBL/GenBank/DDBJ whole genome shotgun (WGS) entry which is preliminary data.</text>
</comment>
<dbReference type="PROSITE" id="PS51318">
    <property type="entry name" value="TAT"/>
    <property type="match status" value="1"/>
</dbReference>
<dbReference type="InterPro" id="IPR050770">
    <property type="entry name" value="Intradiol_RC_Dioxygenase"/>
</dbReference>
<feature type="domain" description="Intradiol ring-cleavage dioxygenases" evidence="4">
    <location>
        <begin position="74"/>
        <end position="102"/>
    </location>
</feature>
<dbReference type="Proteomes" id="UP001155241">
    <property type="component" value="Unassembled WGS sequence"/>
</dbReference>
<evidence type="ECO:0000256" key="2">
    <source>
        <dbReference type="ARBA" id="ARBA00022964"/>
    </source>
</evidence>
<name>A0A9X2FGY3_9BACT</name>
<reference evidence="5" key="1">
    <citation type="submission" date="2022-06" db="EMBL/GenBank/DDBJ databases">
        <title>Aeoliella straminimaris, a novel planctomycete from sediments.</title>
        <authorList>
            <person name="Vitorino I.R."/>
            <person name="Lage O.M."/>
        </authorList>
    </citation>
    <scope>NUCLEOTIDE SEQUENCE</scope>
    <source>
        <strain evidence="5">ICT_H6.2</strain>
    </source>
</reference>
<comment type="similarity">
    <text evidence="1">Belongs to the intradiol ring-cleavage dioxygenase family.</text>
</comment>
<dbReference type="RefSeq" id="WP_252856165.1">
    <property type="nucleotide sequence ID" value="NZ_JAMXLR010000095.1"/>
</dbReference>
<evidence type="ECO:0000259" key="4">
    <source>
        <dbReference type="PROSITE" id="PS00083"/>
    </source>
</evidence>
<evidence type="ECO:0000256" key="1">
    <source>
        <dbReference type="ARBA" id="ARBA00007825"/>
    </source>
</evidence>
<proteinExistence type="inferred from homology"/>
<protein>
    <submittedName>
        <fullName evidence="5">Protocatechuate 3,4-dioxygenase</fullName>
    </submittedName>
</protein>
<keyword evidence="2" id="KW-0223">Dioxygenase</keyword>
<sequence>MAGPNTPHRRQFLQSSAFAAAAFATPGLLAEQLSQTPRLTEGPFYPDNLPLDTDNDLLILNDKLTPAVGQITHLSGRVLDMKGNPVRNAVVEIWQVDGNGVYLHSRSGGNGERDKNFQGFGRFLTGKKGDYYFRTVKPVPYPGRTPHIHVAVNQNGKRQLTTQLFIDGHEQNARDGIYRSLGDKRSLVTSKFAPLEGSKLKELEAKFDIILGVTPAEA</sequence>
<dbReference type="InterPro" id="IPR000627">
    <property type="entry name" value="Intradiol_dOase_C"/>
</dbReference>
<evidence type="ECO:0000313" key="5">
    <source>
        <dbReference type="EMBL" id="MCO6048052.1"/>
    </source>
</evidence>
<dbReference type="EMBL" id="JAMXLR010000095">
    <property type="protein sequence ID" value="MCO6048052.1"/>
    <property type="molecule type" value="Genomic_DNA"/>
</dbReference>
<dbReference type="InterPro" id="IPR039387">
    <property type="entry name" value="3_4-PCD"/>
</dbReference>
<dbReference type="InterPro" id="IPR015889">
    <property type="entry name" value="Intradiol_dOase_core"/>
</dbReference>
<dbReference type="AlphaFoldDB" id="A0A9X2FGY3"/>
<keyword evidence="6" id="KW-1185">Reference proteome</keyword>